<keyword evidence="7" id="KW-1185">Reference proteome</keyword>
<dbReference type="OrthoDB" id="549788at2759"/>
<evidence type="ECO:0000256" key="2">
    <source>
        <dbReference type="ARBA" id="ARBA00022771"/>
    </source>
</evidence>
<gene>
    <name evidence="6" type="ORF">BD626DRAFT_464590</name>
</gene>
<keyword evidence="2 4" id="KW-0863">Zinc-finger</keyword>
<feature type="domain" description="MYND-type" evidence="5">
    <location>
        <begin position="374"/>
        <end position="415"/>
    </location>
</feature>
<evidence type="ECO:0000256" key="4">
    <source>
        <dbReference type="PROSITE-ProRule" id="PRU00134"/>
    </source>
</evidence>
<organism evidence="6 7">
    <name type="scientific">Schizophyllum amplum</name>
    <dbReference type="NCBI Taxonomy" id="97359"/>
    <lineage>
        <taxon>Eukaryota</taxon>
        <taxon>Fungi</taxon>
        <taxon>Dikarya</taxon>
        <taxon>Basidiomycota</taxon>
        <taxon>Agaricomycotina</taxon>
        <taxon>Agaricomycetes</taxon>
        <taxon>Agaricomycetidae</taxon>
        <taxon>Agaricales</taxon>
        <taxon>Schizophyllaceae</taxon>
        <taxon>Schizophyllum</taxon>
    </lineage>
</organism>
<dbReference type="GO" id="GO:0008270">
    <property type="term" value="F:zinc ion binding"/>
    <property type="evidence" value="ECO:0007669"/>
    <property type="project" value="UniProtKB-KW"/>
</dbReference>
<evidence type="ECO:0000313" key="7">
    <source>
        <dbReference type="Proteomes" id="UP000320762"/>
    </source>
</evidence>
<evidence type="ECO:0000256" key="1">
    <source>
        <dbReference type="ARBA" id="ARBA00022723"/>
    </source>
</evidence>
<reference evidence="6 7" key="1">
    <citation type="journal article" date="2019" name="New Phytol.">
        <title>Comparative genomics reveals unique wood-decay strategies and fruiting body development in the Schizophyllaceae.</title>
        <authorList>
            <person name="Almasi E."/>
            <person name="Sahu N."/>
            <person name="Krizsan K."/>
            <person name="Balint B."/>
            <person name="Kovacs G.M."/>
            <person name="Kiss B."/>
            <person name="Cseklye J."/>
            <person name="Drula E."/>
            <person name="Henrissat B."/>
            <person name="Nagy I."/>
            <person name="Chovatia M."/>
            <person name="Adam C."/>
            <person name="LaButti K."/>
            <person name="Lipzen A."/>
            <person name="Riley R."/>
            <person name="Grigoriev I.V."/>
            <person name="Nagy L.G."/>
        </authorList>
    </citation>
    <scope>NUCLEOTIDE SEQUENCE [LARGE SCALE GENOMIC DNA]</scope>
    <source>
        <strain evidence="6 7">NL-1724</strain>
    </source>
</reference>
<dbReference type="Gene3D" id="6.10.140.2220">
    <property type="match status" value="1"/>
</dbReference>
<dbReference type="AlphaFoldDB" id="A0A550BYM4"/>
<sequence>MTIYARICYNATGAPPHFRETMFERLPDIWKWARFMNPLAGSIADDVLDTEFDGKCWLRADGEIAMPTAHRLLSVTMFLGPLIYDPRGVRALAVIPDLPEDMLGYLCQEVEPSPHMASIEHRFALVYHHLLHYADAEVAQRFRSALEVFDDRCPGLLICTVAERLSWFFDPTFIDPDNSAFVFAYSRLVSLDLLYQPRVLENLRSSDHIPLALITRHLISATANPDWARGVPHQHFAIRIYGHILIALLVTNDVQARAAHADVVLVIRSGLLTAIRRLLSSAVEDIPKDARQHAIIYETDFTKLLIAVIVPAINWPDGLRACKYHVARSGLPLDAGAKEDTASFLLFPLAVRFTDCCRAYQEFRKVVKHLRGRCGECKRQATVEEDFKMCVCGTVFYCSKACQRAAWGAGHSAICYTGRIDIR</sequence>
<evidence type="ECO:0000313" key="6">
    <source>
        <dbReference type="EMBL" id="TRM57633.1"/>
    </source>
</evidence>
<evidence type="ECO:0000256" key="3">
    <source>
        <dbReference type="ARBA" id="ARBA00022833"/>
    </source>
</evidence>
<name>A0A550BYM4_9AGAR</name>
<keyword evidence="3" id="KW-0862">Zinc</keyword>
<dbReference type="EMBL" id="VDMD01000044">
    <property type="protein sequence ID" value="TRM57633.1"/>
    <property type="molecule type" value="Genomic_DNA"/>
</dbReference>
<proteinExistence type="predicted"/>
<dbReference type="SUPFAM" id="SSF144232">
    <property type="entry name" value="HIT/MYND zinc finger-like"/>
    <property type="match status" value="1"/>
</dbReference>
<keyword evidence="1" id="KW-0479">Metal-binding</keyword>
<comment type="caution">
    <text evidence="6">The sequence shown here is derived from an EMBL/GenBank/DDBJ whole genome shotgun (WGS) entry which is preliminary data.</text>
</comment>
<accession>A0A550BYM4</accession>
<protein>
    <recommendedName>
        <fullName evidence="5">MYND-type domain-containing protein</fullName>
    </recommendedName>
</protein>
<evidence type="ECO:0000259" key="5">
    <source>
        <dbReference type="PROSITE" id="PS50865"/>
    </source>
</evidence>
<dbReference type="PROSITE" id="PS50865">
    <property type="entry name" value="ZF_MYND_2"/>
    <property type="match status" value="1"/>
</dbReference>
<dbReference type="Pfam" id="PF01753">
    <property type="entry name" value="zf-MYND"/>
    <property type="match status" value="1"/>
</dbReference>
<feature type="non-terminal residue" evidence="6">
    <location>
        <position position="423"/>
    </location>
</feature>
<dbReference type="InterPro" id="IPR002893">
    <property type="entry name" value="Znf_MYND"/>
</dbReference>
<dbReference type="Proteomes" id="UP000320762">
    <property type="component" value="Unassembled WGS sequence"/>
</dbReference>